<reference evidence="8 9" key="1">
    <citation type="journal article" date="2016" name="Nat. Commun.">
        <title>Thousands of microbial genomes shed light on interconnected biogeochemical processes in an aquifer system.</title>
        <authorList>
            <person name="Anantharaman K."/>
            <person name="Brown C.T."/>
            <person name="Hug L.A."/>
            <person name="Sharon I."/>
            <person name="Castelle C.J."/>
            <person name="Probst A.J."/>
            <person name="Thomas B.C."/>
            <person name="Singh A."/>
            <person name="Wilkins M.J."/>
            <person name="Karaoz U."/>
            <person name="Brodie E.L."/>
            <person name="Williams K.H."/>
            <person name="Hubbard S.S."/>
            <person name="Banfield J.F."/>
        </authorList>
    </citation>
    <scope>NUCLEOTIDE SEQUENCE [LARGE SCALE GENOMIC DNA]</scope>
</reference>
<dbReference type="GO" id="GO:0006302">
    <property type="term" value="P:double-strand break repair"/>
    <property type="evidence" value="ECO:0007669"/>
    <property type="project" value="TreeGrafter"/>
</dbReference>
<comment type="function">
    <text evidence="6">The RecF protein is involved in DNA metabolism; it is required for DNA replication and normal SOS inducibility. RecF binds preferentially to single-stranded, linear DNA. It also seems to bind ATP.</text>
</comment>
<keyword evidence="6" id="KW-0227">DNA damage</keyword>
<dbReference type="Gene3D" id="3.40.50.300">
    <property type="entry name" value="P-loop containing nucleotide triphosphate hydrolases"/>
    <property type="match status" value="1"/>
</dbReference>
<comment type="similarity">
    <text evidence="6">Belongs to the RecF family.</text>
</comment>
<proteinExistence type="inferred from homology"/>
<keyword evidence="3 6" id="KW-0547">Nucleotide-binding</keyword>
<evidence type="ECO:0000256" key="1">
    <source>
        <dbReference type="ARBA" id="ARBA00022490"/>
    </source>
</evidence>
<protein>
    <recommendedName>
        <fullName evidence="6">DNA replication and repair protein RecF</fullName>
    </recommendedName>
</protein>
<evidence type="ECO:0000256" key="6">
    <source>
        <dbReference type="HAMAP-Rule" id="MF_00365"/>
    </source>
</evidence>
<gene>
    <name evidence="6" type="primary">recF</name>
    <name evidence="8" type="ORF">A2954_07355</name>
</gene>
<comment type="subcellular location">
    <subcellularLocation>
        <location evidence="6">Cytoplasm</location>
    </subcellularLocation>
</comment>
<evidence type="ECO:0000256" key="3">
    <source>
        <dbReference type="ARBA" id="ARBA00022741"/>
    </source>
</evidence>
<accession>A0A1F7IE80</accession>
<dbReference type="GO" id="GO:0006260">
    <property type="term" value="P:DNA replication"/>
    <property type="evidence" value="ECO:0007669"/>
    <property type="project" value="UniProtKB-UniRule"/>
</dbReference>
<keyword evidence="1 6" id="KW-0963">Cytoplasm</keyword>
<dbReference type="NCBIfam" id="TIGR00611">
    <property type="entry name" value="recf"/>
    <property type="match status" value="1"/>
</dbReference>
<organism evidence="8 9">
    <name type="scientific">Candidatus Roizmanbacteria bacterium RIFCSPLOWO2_01_FULL_37_12</name>
    <dbReference type="NCBI Taxonomy" id="1802056"/>
    <lineage>
        <taxon>Bacteria</taxon>
        <taxon>Candidatus Roizmaniibacteriota</taxon>
    </lineage>
</organism>
<dbReference type="AlphaFoldDB" id="A0A1F7IE80"/>
<dbReference type="GO" id="GO:0005737">
    <property type="term" value="C:cytoplasm"/>
    <property type="evidence" value="ECO:0007669"/>
    <property type="project" value="UniProtKB-SubCell"/>
</dbReference>
<feature type="domain" description="RecF/RecN/SMC N-terminal" evidence="7">
    <location>
        <begin position="3"/>
        <end position="343"/>
    </location>
</feature>
<dbReference type="GO" id="GO:0005524">
    <property type="term" value="F:ATP binding"/>
    <property type="evidence" value="ECO:0007669"/>
    <property type="project" value="UniProtKB-UniRule"/>
</dbReference>
<dbReference type="HAMAP" id="MF_00365">
    <property type="entry name" value="RecF"/>
    <property type="match status" value="1"/>
</dbReference>
<sequence>MLLKQIILNNFRNFADDKFAFNPFLTIIIGENARGKTNLLEAIYLNTQGEGFRESREEELIMFEKSQSEIQGLFASGDKNYIFRTILKRLGDSVDKNFSINMARRQHNQYLSETSKTVLFSPEQIEIMTGPPDRRRKYFNSLLGLFDPVYKKYLVNYDKALRKRNKILERYKDNEDLFNELAYWNDYLEKQAGYLTKKRQEYVDFLNEHNNIDNKAFSVKYLKNEFNERRLEENFELEKRYRRTVIGPQKDDFEIYQKNNSLKNLHHFGSRSEQRLAIFWLKFNEIRLYEVSFKNKPLLLLDDIFSELDIKNKKLIIDLVKKYQTIVTTTEIELLELADMPKSIIRL</sequence>
<dbReference type="Pfam" id="PF02463">
    <property type="entry name" value="SMC_N"/>
    <property type="match status" value="1"/>
</dbReference>
<keyword evidence="4 6" id="KW-0067">ATP-binding</keyword>
<dbReference type="Proteomes" id="UP000177698">
    <property type="component" value="Unassembled WGS sequence"/>
</dbReference>
<dbReference type="PANTHER" id="PTHR32182:SF0">
    <property type="entry name" value="DNA REPLICATION AND REPAIR PROTEIN RECF"/>
    <property type="match status" value="1"/>
</dbReference>
<keyword evidence="2 6" id="KW-0235">DNA replication</keyword>
<dbReference type="EMBL" id="MGAG01000010">
    <property type="protein sequence ID" value="OGK41667.1"/>
    <property type="molecule type" value="Genomic_DNA"/>
</dbReference>
<evidence type="ECO:0000256" key="4">
    <source>
        <dbReference type="ARBA" id="ARBA00022840"/>
    </source>
</evidence>
<dbReference type="InterPro" id="IPR042174">
    <property type="entry name" value="RecF_2"/>
</dbReference>
<name>A0A1F7IE80_9BACT</name>
<dbReference type="InterPro" id="IPR027417">
    <property type="entry name" value="P-loop_NTPase"/>
</dbReference>
<dbReference type="STRING" id="1802056.A2954_07355"/>
<keyword evidence="5 6" id="KW-0238">DNA-binding</keyword>
<keyword evidence="6" id="KW-0234">DNA repair</keyword>
<dbReference type="InterPro" id="IPR003395">
    <property type="entry name" value="RecF/RecN/SMC_N"/>
</dbReference>
<comment type="caution">
    <text evidence="8">The sequence shown here is derived from an EMBL/GenBank/DDBJ whole genome shotgun (WGS) entry which is preliminary data.</text>
</comment>
<dbReference type="InterPro" id="IPR001238">
    <property type="entry name" value="DNA-binding_RecF"/>
</dbReference>
<evidence type="ECO:0000259" key="7">
    <source>
        <dbReference type="Pfam" id="PF02463"/>
    </source>
</evidence>
<dbReference type="Gene3D" id="1.20.1050.90">
    <property type="entry name" value="RecF/RecN/SMC, N-terminal domain"/>
    <property type="match status" value="1"/>
</dbReference>
<keyword evidence="6" id="KW-0742">SOS response</keyword>
<dbReference type="GO" id="GO:0009432">
    <property type="term" value="P:SOS response"/>
    <property type="evidence" value="ECO:0007669"/>
    <property type="project" value="UniProtKB-UniRule"/>
</dbReference>
<dbReference type="PANTHER" id="PTHR32182">
    <property type="entry name" value="DNA REPLICATION AND REPAIR PROTEIN RECF"/>
    <property type="match status" value="1"/>
</dbReference>
<evidence type="ECO:0000256" key="5">
    <source>
        <dbReference type="ARBA" id="ARBA00023125"/>
    </source>
</evidence>
<dbReference type="GO" id="GO:0000731">
    <property type="term" value="P:DNA synthesis involved in DNA repair"/>
    <property type="evidence" value="ECO:0007669"/>
    <property type="project" value="TreeGrafter"/>
</dbReference>
<feature type="binding site" evidence="6">
    <location>
        <begin position="30"/>
        <end position="37"/>
    </location>
    <ligand>
        <name>ATP</name>
        <dbReference type="ChEBI" id="CHEBI:30616"/>
    </ligand>
</feature>
<evidence type="ECO:0000313" key="8">
    <source>
        <dbReference type="EMBL" id="OGK41667.1"/>
    </source>
</evidence>
<evidence type="ECO:0000256" key="2">
    <source>
        <dbReference type="ARBA" id="ARBA00022705"/>
    </source>
</evidence>
<dbReference type="GO" id="GO:0003697">
    <property type="term" value="F:single-stranded DNA binding"/>
    <property type="evidence" value="ECO:0007669"/>
    <property type="project" value="UniProtKB-UniRule"/>
</dbReference>
<dbReference type="SUPFAM" id="SSF52540">
    <property type="entry name" value="P-loop containing nucleoside triphosphate hydrolases"/>
    <property type="match status" value="1"/>
</dbReference>
<evidence type="ECO:0000313" key="9">
    <source>
        <dbReference type="Proteomes" id="UP000177698"/>
    </source>
</evidence>